<name>A0A3P8DS67_9TREM</name>
<proteinExistence type="predicted"/>
<evidence type="ECO:0000313" key="3">
    <source>
        <dbReference type="Proteomes" id="UP000269396"/>
    </source>
</evidence>
<protein>
    <submittedName>
        <fullName evidence="2">Uncharacterized protein</fullName>
    </submittedName>
</protein>
<reference evidence="2 3" key="1">
    <citation type="submission" date="2018-11" db="EMBL/GenBank/DDBJ databases">
        <authorList>
            <consortium name="Pathogen Informatics"/>
        </authorList>
    </citation>
    <scope>NUCLEOTIDE SEQUENCE [LARGE SCALE GENOMIC DNA]</scope>
    <source>
        <strain>Denwood</strain>
        <strain evidence="3">Zambia</strain>
    </source>
</reference>
<keyword evidence="3" id="KW-1185">Reference proteome</keyword>
<evidence type="ECO:0000313" key="2">
    <source>
        <dbReference type="EMBL" id="VDO98485.1"/>
    </source>
</evidence>
<feature type="coiled-coil region" evidence="1">
    <location>
        <begin position="28"/>
        <end position="76"/>
    </location>
</feature>
<dbReference type="AlphaFoldDB" id="A0A3P8DS67"/>
<dbReference type="Proteomes" id="UP000269396">
    <property type="component" value="Unassembled WGS sequence"/>
</dbReference>
<keyword evidence="1" id="KW-0175">Coiled coil</keyword>
<accession>A0A3P8DS67</accession>
<evidence type="ECO:0000256" key="1">
    <source>
        <dbReference type="SAM" id="Coils"/>
    </source>
</evidence>
<gene>
    <name evidence="2" type="ORF">SMTD_LOCUS3722</name>
</gene>
<sequence length="127" mass="14807">MSNVSRVYPSDGSFNASDLDPEAVRLALRDFVQKYSSVKRDYEDAQAQITSLHSRLNEQAEQTEQWARRLHQLQQALCEAEAVKLRDNLWELFQFFEEIQISRPSIKCSHKISMSMNLTSNKHTFIQ</sequence>
<organism evidence="2 3">
    <name type="scientific">Schistosoma mattheei</name>
    <dbReference type="NCBI Taxonomy" id="31246"/>
    <lineage>
        <taxon>Eukaryota</taxon>
        <taxon>Metazoa</taxon>
        <taxon>Spiralia</taxon>
        <taxon>Lophotrochozoa</taxon>
        <taxon>Platyhelminthes</taxon>
        <taxon>Trematoda</taxon>
        <taxon>Digenea</taxon>
        <taxon>Strigeidida</taxon>
        <taxon>Schistosomatoidea</taxon>
        <taxon>Schistosomatidae</taxon>
        <taxon>Schistosoma</taxon>
    </lineage>
</organism>
<dbReference type="EMBL" id="UZAL01007579">
    <property type="protein sequence ID" value="VDO98485.1"/>
    <property type="molecule type" value="Genomic_DNA"/>
</dbReference>